<feature type="compositionally biased region" description="Polar residues" evidence="9">
    <location>
        <begin position="1"/>
        <end position="10"/>
    </location>
</feature>
<dbReference type="SMART" id="SM00360">
    <property type="entry name" value="RRM"/>
    <property type="match status" value="4"/>
</dbReference>
<dbReference type="InterPro" id="IPR034364">
    <property type="entry name" value="PABP_RRM1"/>
</dbReference>
<evidence type="ECO:0000256" key="7">
    <source>
        <dbReference type="PROSITE-ProRule" id="PRU00176"/>
    </source>
</evidence>
<evidence type="ECO:0000256" key="5">
    <source>
        <dbReference type="ARBA" id="ARBA00022845"/>
    </source>
</evidence>
<dbReference type="CDD" id="cd12380">
    <property type="entry name" value="RRM3_I_PABPs"/>
    <property type="match status" value="1"/>
</dbReference>
<dbReference type="FunFam" id="3.30.70.330:FF:000648">
    <property type="entry name" value="Polyadenylate-binding protein"/>
    <property type="match status" value="1"/>
</dbReference>
<dbReference type="GO" id="GO:0003723">
    <property type="term" value="F:RNA binding"/>
    <property type="evidence" value="ECO:0007669"/>
    <property type="project" value="UniProtKB-UniRule"/>
</dbReference>
<dbReference type="SMART" id="SM00517">
    <property type="entry name" value="PolyA"/>
    <property type="match status" value="1"/>
</dbReference>
<dbReference type="AlphaFoldDB" id="A0A137PJD6"/>
<feature type="region of interest" description="Disordered" evidence="9">
    <location>
        <begin position="1"/>
        <end position="50"/>
    </location>
</feature>
<dbReference type="SUPFAM" id="SSF63570">
    <property type="entry name" value="PABC (PABP) domain"/>
    <property type="match status" value="1"/>
</dbReference>
<feature type="domain" description="RRM" evidence="10">
    <location>
        <begin position="238"/>
        <end position="315"/>
    </location>
</feature>
<dbReference type="PROSITE" id="PS50102">
    <property type="entry name" value="RRM"/>
    <property type="match status" value="4"/>
</dbReference>
<dbReference type="CDD" id="cd12381">
    <property type="entry name" value="RRM4_I_PABPs"/>
    <property type="match status" value="1"/>
</dbReference>
<dbReference type="InterPro" id="IPR012677">
    <property type="entry name" value="Nucleotide-bd_a/b_plait_sf"/>
</dbReference>
<dbReference type="PANTHER" id="PTHR24012">
    <property type="entry name" value="RNA BINDING PROTEIN"/>
    <property type="match status" value="1"/>
</dbReference>
<dbReference type="PROSITE" id="PS51309">
    <property type="entry name" value="PABC"/>
    <property type="match status" value="1"/>
</dbReference>
<evidence type="ECO:0000313" key="13">
    <source>
        <dbReference type="Proteomes" id="UP000070444"/>
    </source>
</evidence>
<dbReference type="SUPFAM" id="SSF54928">
    <property type="entry name" value="RNA-binding domain, RBD"/>
    <property type="match status" value="2"/>
</dbReference>
<feature type="compositionally biased region" description="Polar residues" evidence="9">
    <location>
        <begin position="468"/>
        <end position="492"/>
    </location>
</feature>
<comment type="similarity">
    <text evidence="2 8">Belongs to the polyadenylate-binding protein type-1 family.</text>
</comment>
<evidence type="ECO:0000313" key="12">
    <source>
        <dbReference type="EMBL" id="KXN75095.1"/>
    </source>
</evidence>
<dbReference type="InterPro" id="IPR006515">
    <property type="entry name" value="PABP_1234"/>
</dbReference>
<evidence type="ECO:0000256" key="9">
    <source>
        <dbReference type="SAM" id="MobiDB-lite"/>
    </source>
</evidence>
<feature type="domain" description="RRM" evidence="10">
    <location>
        <begin position="145"/>
        <end position="222"/>
    </location>
</feature>
<feature type="domain" description="PABC" evidence="11">
    <location>
        <begin position="530"/>
        <end position="607"/>
    </location>
</feature>
<dbReference type="GO" id="GO:0006417">
    <property type="term" value="P:regulation of translation"/>
    <property type="evidence" value="ECO:0007669"/>
    <property type="project" value="UniProtKB-KW"/>
</dbReference>
<name>A0A137PJD6_CONC2</name>
<dbReference type="OMA" id="MNGRMLN"/>
<dbReference type="Pfam" id="PF00658">
    <property type="entry name" value="MLLE"/>
    <property type="match status" value="1"/>
</dbReference>
<keyword evidence="5" id="KW-0810">Translation regulation</keyword>
<keyword evidence="3 8" id="KW-0963">Cytoplasm</keyword>
<dbReference type="InterPro" id="IPR036053">
    <property type="entry name" value="PABP-dom"/>
</dbReference>
<dbReference type="Gene3D" id="1.10.1900.10">
    <property type="entry name" value="c-terminal domain of poly(a) binding protein"/>
    <property type="match status" value="1"/>
</dbReference>
<evidence type="ECO:0000256" key="3">
    <source>
        <dbReference type="ARBA" id="ARBA00022490"/>
    </source>
</evidence>
<protein>
    <recommendedName>
        <fullName evidence="8">Polyadenylate-binding protein</fullName>
        <shortName evidence="8">PABP</shortName>
    </recommendedName>
</protein>
<dbReference type="CDD" id="cd12379">
    <property type="entry name" value="RRM2_I_PABPs"/>
    <property type="match status" value="1"/>
</dbReference>
<evidence type="ECO:0000256" key="1">
    <source>
        <dbReference type="ARBA" id="ARBA00004496"/>
    </source>
</evidence>
<evidence type="ECO:0000256" key="2">
    <source>
        <dbReference type="ARBA" id="ARBA00008557"/>
    </source>
</evidence>
<dbReference type="EMBL" id="KQ964418">
    <property type="protein sequence ID" value="KXN75095.1"/>
    <property type="molecule type" value="Genomic_DNA"/>
</dbReference>
<keyword evidence="4" id="KW-0677">Repeat</keyword>
<evidence type="ECO:0000256" key="6">
    <source>
        <dbReference type="ARBA" id="ARBA00022884"/>
    </source>
</evidence>
<feature type="region of interest" description="Disordered" evidence="9">
    <location>
        <begin position="423"/>
        <end position="530"/>
    </location>
</feature>
<dbReference type="STRING" id="796925.A0A137PJD6"/>
<proteinExistence type="inferred from homology"/>
<dbReference type="Pfam" id="PF00076">
    <property type="entry name" value="RRM_1"/>
    <property type="match status" value="4"/>
</dbReference>
<dbReference type="NCBIfam" id="TIGR01628">
    <property type="entry name" value="PABP-1234"/>
    <property type="match status" value="1"/>
</dbReference>
<gene>
    <name evidence="12" type="ORF">CONCODRAFT_76587</name>
</gene>
<dbReference type="SMART" id="SM00361">
    <property type="entry name" value="RRM_1"/>
    <property type="match status" value="4"/>
</dbReference>
<comment type="function">
    <text evidence="8">Binds the poly(A) tail of mRNA.</text>
</comment>
<reference evidence="12 13" key="1">
    <citation type="journal article" date="2015" name="Genome Biol. Evol.">
        <title>Phylogenomic analyses indicate that early fungi evolved digesting cell walls of algal ancestors of land plants.</title>
        <authorList>
            <person name="Chang Y."/>
            <person name="Wang S."/>
            <person name="Sekimoto S."/>
            <person name="Aerts A.L."/>
            <person name="Choi C."/>
            <person name="Clum A."/>
            <person name="LaButti K.M."/>
            <person name="Lindquist E.A."/>
            <person name="Yee Ngan C."/>
            <person name="Ohm R.A."/>
            <person name="Salamov A.A."/>
            <person name="Grigoriev I.V."/>
            <person name="Spatafora J.W."/>
            <person name="Berbee M.L."/>
        </authorList>
    </citation>
    <scope>NUCLEOTIDE SEQUENCE [LARGE SCALE GENOMIC DNA]</scope>
    <source>
        <strain evidence="12 13">NRRL 28638</strain>
    </source>
</reference>
<keyword evidence="13" id="KW-1185">Reference proteome</keyword>
<keyword evidence="6 7" id="KW-0694">RNA-binding</keyword>
<dbReference type="InterPro" id="IPR045305">
    <property type="entry name" value="RRM2_I_PABPs"/>
</dbReference>
<dbReference type="InterPro" id="IPR035979">
    <property type="entry name" value="RBD_domain_sf"/>
</dbReference>
<evidence type="ECO:0000256" key="8">
    <source>
        <dbReference type="RuleBase" id="RU362004"/>
    </source>
</evidence>
<dbReference type="GO" id="GO:0005737">
    <property type="term" value="C:cytoplasm"/>
    <property type="evidence" value="ECO:0007669"/>
    <property type="project" value="UniProtKB-SubCell"/>
</dbReference>
<feature type="domain" description="RRM" evidence="10">
    <location>
        <begin position="57"/>
        <end position="135"/>
    </location>
</feature>
<feature type="domain" description="RRM" evidence="10">
    <location>
        <begin position="341"/>
        <end position="418"/>
    </location>
</feature>
<feature type="compositionally biased region" description="Basic and acidic residues" evidence="9">
    <location>
        <begin position="29"/>
        <end position="42"/>
    </location>
</feature>
<dbReference type="InterPro" id="IPR000504">
    <property type="entry name" value="RRM_dom"/>
</dbReference>
<dbReference type="OrthoDB" id="19742at2759"/>
<dbReference type="Proteomes" id="UP000070444">
    <property type="component" value="Unassembled WGS sequence"/>
</dbReference>
<feature type="compositionally biased region" description="Low complexity" evidence="9">
    <location>
        <begin position="440"/>
        <end position="465"/>
    </location>
</feature>
<dbReference type="CDD" id="cd12378">
    <property type="entry name" value="RRM1_I_PABPs"/>
    <property type="match status" value="1"/>
</dbReference>
<evidence type="ECO:0000259" key="10">
    <source>
        <dbReference type="PROSITE" id="PS50102"/>
    </source>
</evidence>
<evidence type="ECO:0000256" key="4">
    <source>
        <dbReference type="ARBA" id="ARBA00022737"/>
    </source>
</evidence>
<accession>A0A137PJD6</accession>
<organism evidence="12 13">
    <name type="scientific">Conidiobolus coronatus (strain ATCC 28846 / CBS 209.66 / NRRL 28638)</name>
    <name type="common">Delacroixia coronata</name>
    <dbReference type="NCBI Taxonomy" id="796925"/>
    <lineage>
        <taxon>Eukaryota</taxon>
        <taxon>Fungi</taxon>
        <taxon>Fungi incertae sedis</taxon>
        <taxon>Zoopagomycota</taxon>
        <taxon>Entomophthoromycotina</taxon>
        <taxon>Entomophthoromycetes</taxon>
        <taxon>Entomophthorales</taxon>
        <taxon>Ancylistaceae</taxon>
        <taxon>Conidiobolus</taxon>
    </lineage>
</organism>
<sequence>MATQNPTQTIKAEGTVEENTKNTPMNGADKTETAAPQKEESAPRAPVAQNATSTAATSLYVGELQPAVTETMLFEFFSMVGPVSSIRVCRDAVSRRSLGYAYVNYHNPIDAERALDTLNYTLILGKPCRIMWSQRDPSLRRTGAGNIFIKNLDPTIDNKALHDTFSAFGNILSCKVATDGAGKSKGYGFVHFESSEAADSAIAQVNGMMLNDQIVYVGHHIPIKDRGDKATKLDETFTNVYVKNLDNSVTDAQLRELFEKFGAITSAAVSVDDQGNSKGFGFVNYENHESAVASVETLNESEQFGKKLTVCRAQMKSERQELLTRQFEQAKQEKLLKTQNVNLYVKNLDVTVDDQTLNQTFEPFGAITSAKIMRDENGQSKGFGFVCFANPEHATKAIHDMNGFLLFNKPLYVSLAQRKEERRNYLESQRHQARLHSPGAPNMFPGNPMFFPNAPFPPANQANFGYNGPQQGRFANNQRQRWNPNQAPNAQQYAPGFLGHNQGSGPRQPKQQAQQASAPKPAAQAEPEDPNALTAARLAAADPETQKNMLGEHLFPLVSAIDGELAGKITGMLLEMDNGELLYLIENSEALTAKVNEALNVLSNHVAEE</sequence>
<dbReference type="FunFam" id="3.30.70.330:FF:000003">
    <property type="entry name" value="Polyadenylate-binding protein"/>
    <property type="match status" value="1"/>
</dbReference>
<comment type="subcellular location">
    <subcellularLocation>
        <location evidence="1 8">Cytoplasm</location>
    </subcellularLocation>
</comment>
<feature type="compositionally biased region" description="Low complexity" evidence="9">
    <location>
        <begin position="506"/>
        <end position="530"/>
    </location>
</feature>
<dbReference type="Gene3D" id="3.30.70.330">
    <property type="match status" value="4"/>
</dbReference>
<dbReference type="FunFam" id="3.30.70.330:FF:000091">
    <property type="entry name" value="Polyadenylate-binding protein"/>
    <property type="match status" value="1"/>
</dbReference>
<dbReference type="InterPro" id="IPR003954">
    <property type="entry name" value="RRM_euk-type"/>
</dbReference>
<dbReference type="FunFam" id="1.10.1900.10:FF:000004">
    <property type="entry name" value="Polyadenylate-binding protein"/>
    <property type="match status" value="1"/>
</dbReference>
<evidence type="ECO:0000259" key="11">
    <source>
        <dbReference type="PROSITE" id="PS51309"/>
    </source>
</evidence>
<dbReference type="InterPro" id="IPR002004">
    <property type="entry name" value="PABP_HYD_C"/>
</dbReference>